<dbReference type="Gene3D" id="3.30.830.10">
    <property type="entry name" value="Metalloenzyme, LuxS/M16 peptidase-like"/>
    <property type="match status" value="2"/>
</dbReference>
<dbReference type="AlphaFoldDB" id="D8MWV0"/>
<evidence type="ECO:0000256" key="6">
    <source>
        <dbReference type="ARBA" id="ARBA00023049"/>
    </source>
</evidence>
<evidence type="ECO:0000256" key="3">
    <source>
        <dbReference type="ARBA" id="ARBA00022723"/>
    </source>
</evidence>
<organism evidence="13">
    <name type="scientific">Erwinia billingiae (strain Eb661)</name>
    <dbReference type="NCBI Taxonomy" id="634500"/>
    <lineage>
        <taxon>Bacteria</taxon>
        <taxon>Pseudomonadati</taxon>
        <taxon>Pseudomonadota</taxon>
        <taxon>Gammaproteobacteria</taxon>
        <taxon>Enterobacterales</taxon>
        <taxon>Erwiniaceae</taxon>
        <taxon>Erwinia</taxon>
    </lineage>
</organism>
<evidence type="ECO:0000259" key="11">
    <source>
        <dbReference type="Pfam" id="PF22456"/>
    </source>
</evidence>
<protein>
    <submittedName>
        <fullName evidence="12">Pyrroloquinoline quinone biosynthesis protein F</fullName>
    </submittedName>
</protein>
<dbReference type="InterPro" id="IPR054740">
    <property type="entry name" value="PqqF_N_2"/>
</dbReference>
<dbReference type="PANTHER" id="PTHR43690">
    <property type="entry name" value="NARDILYSIN"/>
    <property type="match status" value="1"/>
</dbReference>
<dbReference type="InterPro" id="IPR054733">
    <property type="entry name" value="PqqF_C_3"/>
</dbReference>
<dbReference type="Pfam" id="PF22454">
    <property type="entry name" value="PQQ_syn_pqqF_N_2"/>
    <property type="match status" value="1"/>
</dbReference>
<keyword evidence="4" id="KW-0378">Hydrolase</keyword>
<dbReference type="RefSeq" id="WP_013203791.1">
    <property type="nucleotide sequence ID" value="NC_014306.1"/>
</dbReference>
<dbReference type="Pfam" id="PF00675">
    <property type="entry name" value="Peptidase_M16"/>
    <property type="match status" value="1"/>
</dbReference>
<dbReference type="EMBL" id="FP236843">
    <property type="protein sequence ID" value="CAX61307.1"/>
    <property type="molecule type" value="Genomic_DNA"/>
</dbReference>
<evidence type="ECO:0000313" key="13">
    <source>
        <dbReference type="Proteomes" id="UP000008793"/>
    </source>
</evidence>
<dbReference type="GO" id="GO:0008270">
    <property type="term" value="F:zinc ion binding"/>
    <property type="evidence" value="ECO:0007669"/>
    <property type="project" value="InterPro"/>
</dbReference>
<dbReference type="InterPro" id="IPR054734">
    <property type="entry name" value="PqqF-like_C_4"/>
</dbReference>
<sequence>MSQAAPGEQHRTLANGLRIALIHDPSASRAAALLQLSAGSHQAPEQWPGLAHLLEHVLFAGSENYRDENRLIAWGPANGARLNATTLAHHTAWFFDIASARFDAGLRRLVDMLARPLLSLEAIAQEATVIDAEFQMLTRHSDSLCEVALSQAVAAPHRLHDFHVGNRSAFGEDTGALQQALRDYHQRFFRAPNLQLWLHGPQSLDALGELAEQVAAAFTALADGDNGRSGLPQQPIARRQDAEQISLPQQPEPLSPLTLTAARHYALRLPSAHRLQLSVVIPAADRQMLALFSQLLTDKAQHSLLATLRDLNLCDDISLLEPYRSPQQSLISVQFDLCESASPARVEAVFNQWLRQSASLNPEALAHYARLAQRHVDQLSGLDRLRTRAFGFAPAERSVNLLEGWRTLRAAMQPAALTRLWVTPGVEVGRKAVQGFTLDTGELSWPEASCDAPQMTFYAPGQPLSLPALPVETAALQWVNASCAPLLLLNPQVGQPFSRRDAATLKAALQPVIGLCQHLGGELSLTQRQGIWLIQLSGSASLMQNRVAAMIEALSSPSAAAIAQGDRLYRKALRSERAEIAIRVLLGRLPEVLNGSKSEPLTSTEVLSGSSQPQDAVDRLSATPWQAATEGLSGTPWQATLYGGDNDLQLALSQLLSRWPGGLVMPCPDGRRVTPCPDGGLMPGLMPQRPPFSFPTESDEAALLLFCPLTENSAQCLAAWQWLAGLFEPSFFQRLRVELNIGYVVSCRFHQSAGVAGILFVLQSPTLSQQQLKQHIVDFIADMAEVIDTITDDELREKSTMLSDALPASAPQSHTQVLDSWQQQQLNLPPLTAGIFATLSMEKIQQYYRAFATEIQRGFWLNNAK</sequence>
<dbReference type="HOGENOM" id="CLU_021089_0_0_6"/>
<evidence type="ECO:0000256" key="4">
    <source>
        <dbReference type="ARBA" id="ARBA00022801"/>
    </source>
</evidence>
<keyword evidence="13" id="KW-1185">Reference proteome</keyword>
<feature type="domain" description="Coenzyme PQQ synthesis protein F N-terminal lobe" evidence="9">
    <location>
        <begin position="274"/>
        <end position="420"/>
    </location>
</feature>
<feature type="compositionally biased region" description="Polar residues" evidence="7">
    <location>
        <begin position="597"/>
        <end position="614"/>
    </location>
</feature>
<dbReference type="InterPro" id="IPR011765">
    <property type="entry name" value="Pept_M16_N"/>
</dbReference>
<dbReference type="Pfam" id="PF22455">
    <property type="entry name" value="PqqF_C_3"/>
    <property type="match status" value="1"/>
</dbReference>
<dbReference type="KEGG" id="ebi:EbC_37760"/>
<keyword evidence="5" id="KW-0862">Zinc</keyword>
<keyword evidence="2" id="KW-0645">Protease</keyword>
<keyword evidence="3" id="KW-0479">Metal-binding</keyword>
<dbReference type="InterPro" id="IPR011249">
    <property type="entry name" value="Metalloenz_LuxS/M16"/>
</dbReference>
<dbReference type="SUPFAM" id="SSF63411">
    <property type="entry name" value="LuxS/MPP-like metallohydrolase"/>
    <property type="match status" value="3"/>
</dbReference>
<feature type="domain" description="Coenzyme PQQ synthesis protein F-like C-terminal lobe" evidence="11">
    <location>
        <begin position="723"/>
        <end position="816"/>
    </location>
</feature>
<evidence type="ECO:0000259" key="8">
    <source>
        <dbReference type="Pfam" id="PF00675"/>
    </source>
</evidence>
<dbReference type="eggNOG" id="COG1025">
    <property type="taxonomic scope" value="Bacteria"/>
</dbReference>
<dbReference type="InterPro" id="IPR011844">
    <property type="entry name" value="PQQ_synth_PqqF"/>
</dbReference>
<dbReference type="GO" id="GO:0018189">
    <property type="term" value="P:pyrroloquinoline quinone biosynthetic process"/>
    <property type="evidence" value="ECO:0007669"/>
    <property type="project" value="InterPro"/>
</dbReference>
<dbReference type="GO" id="GO:0004222">
    <property type="term" value="F:metalloendopeptidase activity"/>
    <property type="evidence" value="ECO:0007669"/>
    <property type="project" value="InterPro"/>
</dbReference>
<keyword evidence="6" id="KW-0482">Metalloprotease</keyword>
<accession>D8MWV0</accession>
<dbReference type="InterPro" id="IPR050626">
    <property type="entry name" value="Peptidase_M16"/>
</dbReference>
<dbReference type="NCBIfam" id="TIGR02110">
    <property type="entry name" value="PQQ_syn_pqqF"/>
    <property type="match status" value="1"/>
</dbReference>
<evidence type="ECO:0000256" key="2">
    <source>
        <dbReference type="ARBA" id="ARBA00022670"/>
    </source>
</evidence>
<dbReference type="GO" id="GO:0006508">
    <property type="term" value="P:proteolysis"/>
    <property type="evidence" value="ECO:0007669"/>
    <property type="project" value="UniProtKB-KW"/>
</dbReference>
<evidence type="ECO:0000259" key="10">
    <source>
        <dbReference type="Pfam" id="PF22455"/>
    </source>
</evidence>
<evidence type="ECO:0000313" key="12">
    <source>
        <dbReference type="EMBL" id="CAX61307.1"/>
    </source>
</evidence>
<evidence type="ECO:0000256" key="1">
    <source>
        <dbReference type="ARBA" id="ARBA00007261"/>
    </source>
</evidence>
<dbReference type="STRING" id="634500.EbC_37760"/>
<feature type="domain" description="Coenzyme PQQ synthesis protein F C-terminal lobe" evidence="10">
    <location>
        <begin position="503"/>
        <end position="601"/>
    </location>
</feature>
<reference evidence="12 13" key="1">
    <citation type="journal article" date="2010" name="BMC Genomics">
        <title>Genome comparison of the epiphytic bacteria Erwinia billingiae and E. tasmaniensis with the pear pathogen E. pyrifoliae.</title>
        <authorList>
            <person name="Kube M."/>
            <person name="Migdoll A.M."/>
            <person name="Gehring I."/>
            <person name="Heitmann K."/>
            <person name="Mayer Y."/>
            <person name="Kuhl H."/>
            <person name="Knaust F."/>
            <person name="Geider K."/>
            <person name="Reinhardt R."/>
        </authorList>
    </citation>
    <scope>NUCLEOTIDE SEQUENCE [LARGE SCALE GENOMIC DNA]</scope>
    <source>
        <strain evidence="12 13">Eb661</strain>
    </source>
</reference>
<comment type="similarity">
    <text evidence="1">Belongs to the peptidase M16 family.</text>
</comment>
<feature type="region of interest" description="Disordered" evidence="7">
    <location>
        <begin position="597"/>
        <end position="618"/>
    </location>
</feature>
<evidence type="ECO:0000256" key="5">
    <source>
        <dbReference type="ARBA" id="ARBA00022833"/>
    </source>
</evidence>
<dbReference type="PANTHER" id="PTHR43690:SF18">
    <property type="entry name" value="INSULIN-DEGRADING ENZYME-RELATED"/>
    <property type="match status" value="1"/>
</dbReference>
<proteinExistence type="inferred from homology"/>
<gene>
    <name evidence="12" type="primary">pqqF</name>
    <name evidence="12" type="ordered locus">EbC_37760</name>
</gene>
<feature type="domain" description="Peptidase M16 N-terminal" evidence="8">
    <location>
        <begin position="18"/>
        <end position="153"/>
    </location>
</feature>
<dbReference type="GeneID" id="90513728"/>
<dbReference type="Pfam" id="PF22456">
    <property type="entry name" value="PqqF-like_C_4"/>
    <property type="match status" value="1"/>
</dbReference>
<evidence type="ECO:0000256" key="7">
    <source>
        <dbReference type="SAM" id="MobiDB-lite"/>
    </source>
</evidence>
<evidence type="ECO:0000259" key="9">
    <source>
        <dbReference type="Pfam" id="PF22454"/>
    </source>
</evidence>
<name>D8MWV0_ERWBE</name>
<dbReference type="Proteomes" id="UP000008793">
    <property type="component" value="Chromosome"/>
</dbReference>